<evidence type="ECO:0000313" key="6">
    <source>
        <dbReference type="EMBL" id="KAJ8451712.1"/>
    </source>
</evidence>
<keyword evidence="7" id="KW-1185">Reference proteome</keyword>
<evidence type="ECO:0000256" key="4">
    <source>
        <dbReference type="SAM" id="MobiDB-lite"/>
    </source>
</evidence>
<dbReference type="EMBL" id="JAKOGI010000008">
    <property type="protein sequence ID" value="KAJ8451712.1"/>
    <property type="molecule type" value="Genomic_DNA"/>
</dbReference>
<dbReference type="PROSITE" id="PS51649">
    <property type="entry name" value="NPH3"/>
    <property type="match status" value="1"/>
</dbReference>
<comment type="caution">
    <text evidence="6">The sequence shown here is derived from an EMBL/GenBank/DDBJ whole genome shotgun (WGS) entry which is preliminary data.</text>
</comment>
<dbReference type="PANTHER" id="PTHR32370">
    <property type="entry name" value="OS12G0117600 PROTEIN"/>
    <property type="match status" value="1"/>
</dbReference>
<evidence type="ECO:0000259" key="5">
    <source>
        <dbReference type="PROSITE" id="PS51649"/>
    </source>
</evidence>
<protein>
    <recommendedName>
        <fullName evidence="5">NPH3 domain-containing protein</fullName>
    </recommendedName>
</protein>
<name>A0A9Q1L064_9CARY</name>
<evidence type="ECO:0000313" key="7">
    <source>
        <dbReference type="Proteomes" id="UP001153076"/>
    </source>
</evidence>
<dbReference type="InterPro" id="IPR027356">
    <property type="entry name" value="NPH3_dom"/>
</dbReference>
<dbReference type="Pfam" id="PF03000">
    <property type="entry name" value="NPH3"/>
    <property type="match status" value="1"/>
</dbReference>
<comment type="pathway">
    <text evidence="1">Protein modification; protein ubiquitination.</text>
</comment>
<comment type="similarity">
    <text evidence="3">Belongs to the NPH3 family.</text>
</comment>
<evidence type="ECO:0000256" key="1">
    <source>
        <dbReference type="ARBA" id="ARBA00004906"/>
    </source>
</evidence>
<dbReference type="InterPro" id="IPR011333">
    <property type="entry name" value="SKP1/BTB/POZ_sf"/>
</dbReference>
<dbReference type="SUPFAM" id="SSF54695">
    <property type="entry name" value="POZ domain"/>
    <property type="match status" value="1"/>
</dbReference>
<dbReference type="OrthoDB" id="1878376at2759"/>
<feature type="region of interest" description="Disordered" evidence="4">
    <location>
        <begin position="464"/>
        <end position="497"/>
    </location>
</feature>
<evidence type="ECO:0000256" key="3">
    <source>
        <dbReference type="PROSITE-ProRule" id="PRU00982"/>
    </source>
</evidence>
<reference evidence="6" key="1">
    <citation type="submission" date="2022-04" db="EMBL/GenBank/DDBJ databases">
        <title>Carnegiea gigantea Genome sequencing and assembly v2.</title>
        <authorList>
            <person name="Copetti D."/>
            <person name="Sanderson M.J."/>
            <person name="Burquez A."/>
            <person name="Wojciechowski M.F."/>
        </authorList>
    </citation>
    <scope>NUCLEOTIDE SEQUENCE</scope>
    <source>
        <strain evidence="6">SGP5-SGP5p</strain>
        <tissue evidence="6">Aerial part</tissue>
    </source>
</reference>
<dbReference type="AlphaFoldDB" id="A0A9Q1L064"/>
<accession>A0A9Q1L064</accession>
<dbReference type="Proteomes" id="UP001153076">
    <property type="component" value="Unassembled WGS sequence"/>
</dbReference>
<organism evidence="6 7">
    <name type="scientific">Carnegiea gigantea</name>
    <dbReference type="NCBI Taxonomy" id="171969"/>
    <lineage>
        <taxon>Eukaryota</taxon>
        <taxon>Viridiplantae</taxon>
        <taxon>Streptophyta</taxon>
        <taxon>Embryophyta</taxon>
        <taxon>Tracheophyta</taxon>
        <taxon>Spermatophyta</taxon>
        <taxon>Magnoliopsida</taxon>
        <taxon>eudicotyledons</taxon>
        <taxon>Gunneridae</taxon>
        <taxon>Pentapetalae</taxon>
        <taxon>Caryophyllales</taxon>
        <taxon>Cactineae</taxon>
        <taxon>Cactaceae</taxon>
        <taxon>Cactoideae</taxon>
        <taxon>Echinocereeae</taxon>
        <taxon>Carnegiea</taxon>
    </lineage>
</organism>
<gene>
    <name evidence="6" type="ORF">Cgig2_018346</name>
</gene>
<proteinExistence type="inferred from homology"/>
<feature type="compositionally biased region" description="Basic and acidic residues" evidence="4">
    <location>
        <begin position="478"/>
        <end position="497"/>
    </location>
</feature>
<feature type="domain" description="NPH3" evidence="5">
    <location>
        <begin position="207"/>
        <end position="450"/>
    </location>
</feature>
<sequence>MAPARASDSSSSLSIRTIPPNIRLSRGSSPPFRLDKELLAKRSSKVAALLDENPYTDLSCFFENMGVDPETLEMVARFCHGFDISMTCENVIPLICISHDLGMTDSHSPNNLLSKALSYFQHQILPSWDLTIRALRAGAHSFEHAVDIGLFDHCTESLLAHALLDPSLVAQTDADRPNNHITTATTTTTTYRSLSARRKLFCADHSTRPTEELTSLPLEIYEPVLEAMARRGVPPEATAGSLLLYLRRHVSNHNCKGEVIEAIERLLPKNHPLPPALLFELYTLALFSGAGPGCVHGLETRIGKQLDQATVKDLLALNLDVESLRRILKGYYGNFTDPDPSGLVVVADLMEDYLTEVASESDLDPPTFIKVAEMVRSTMSIGSDRSSDAVYRAVDVYLDKHKKLSELEREEVCQVLDFQRMSSDACDHAAQNQRLPLRVVVQALFVSQLQLRDNVIRAVGQSGNFSNVADGEEENKEEEVKSAREEEETSERREIGEGQKSNCLCERRRKKKVSLWKEMKRKFGCMGSSNGYEKMHDCNCQVRKKKKVHPNK</sequence>
<keyword evidence="2" id="KW-0833">Ubl conjugation pathway</keyword>
<dbReference type="InterPro" id="IPR043454">
    <property type="entry name" value="NPH3/RPT2-like"/>
</dbReference>
<evidence type="ECO:0000256" key="2">
    <source>
        <dbReference type="ARBA" id="ARBA00022786"/>
    </source>
</evidence>